<dbReference type="Proteomes" id="UP000824220">
    <property type="component" value="Unassembled WGS sequence"/>
</dbReference>
<keyword evidence="1" id="KW-0573">Peptidoglycan synthesis</keyword>
<evidence type="ECO:0000313" key="5">
    <source>
        <dbReference type="Proteomes" id="UP000824220"/>
    </source>
</evidence>
<reference evidence="4" key="2">
    <citation type="submission" date="2021-04" db="EMBL/GenBank/DDBJ databases">
        <authorList>
            <person name="Gilroy R."/>
        </authorList>
    </citation>
    <scope>NUCLEOTIDE SEQUENCE</scope>
    <source>
        <strain evidence="4">ChiHjej8B7-3636</strain>
    </source>
</reference>
<dbReference type="Pfam" id="PF26298">
    <property type="entry name" value="MurL_epimerase_C"/>
    <property type="match status" value="1"/>
</dbReference>
<comment type="function">
    <text evidence="1">Cell wall formation. Catalyzes epimerization of the terminal L-glutamate in UDP-N-acetyl-alpha-D-muramoyl-L-alanyl-L-glutamate.</text>
</comment>
<dbReference type="GO" id="GO:0005737">
    <property type="term" value="C:cytoplasm"/>
    <property type="evidence" value="ECO:0007669"/>
    <property type="project" value="UniProtKB-UniRule"/>
</dbReference>
<dbReference type="Pfam" id="PF26299">
    <property type="entry name" value="MurL_N"/>
    <property type="match status" value="1"/>
</dbReference>
<evidence type="ECO:0000256" key="1">
    <source>
        <dbReference type="HAMAP-Rule" id="MF_02209"/>
    </source>
</evidence>
<comment type="caution">
    <text evidence="4">The sequence shown here is derived from an EMBL/GenBank/DDBJ whole genome shotgun (WGS) entry which is preliminary data.</text>
</comment>
<keyword evidence="1" id="KW-0413">Isomerase</keyword>
<dbReference type="GO" id="GO:0071555">
    <property type="term" value="P:cell wall organization"/>
    <property type="evidence" value="ECO:0007669"/>
    <property type="project" value="UniProtKB-KW"/>
</dbReference>
<keyword evidence="1" id="KW-0133">Cell shape</keyword>
<dbReference type="InterPro" id="IPR058741">
    <property type="entry name" value="MurL_C"/>
</dbReference>
<evidence type="ECO:0000259" key="3">
    <source>
        <dbReference type="Pfam" id="PF26299"/>
    </source>
</evidence>
<evidence type="ECO:0000259" key="2">
    <source>
        <dbReference type="Pfam" id="PF26298"/>
    </source>
</evidence>
<proteinExistence type="inferred from homology"/>
<feature type="domain" description="MurL C-terminal" evidence="2">
    <location>
        <begin position="304"/>
        <end position="414"/>
    </location>
</feature>
<dbReference type="GO" id="GO:0051301">
    <property type="term" value="P:cell division"/>
    <property type="evidence" value="ECO:0007669"/>
    <property type="project" value="UniProtKB-KW"/>
</dbReference>
<keyword evidence="1" id="KW-0132">Cell division</keyword>
<gene>
    <name evidence="1" type="primary">murL</name>
    <name evidence="4" type="ORF">H9800_04065</name>
</gene>
<sequence length="444" mass="47500">MGIAFSEARSAVTRFEVGQPETTGNVIRLHYAATGDDGPVYRFCEEIEIAAELDRSPLVDGLVRLLALAASLSYFKAFAPITFAVPSGLTETERTFISQLITGGLGEFAIVNDLPTVLDPVIEAPAARAPDAPSVRPSGSRALVAVGGGKDSIVSIEALTSAGRDVGLFAINPRGPIEATARVAGIGLERAARRIDPLLLRLNGEGAPNGHVPVTAINSLIALITAVATGYGTVVFSNEASASYGNQHWAGRDINHQWSKSSEFEGLLRRSLPAGAPEYVSLLRAITEIRIARRFAGHTAYHAVFTSCNRAFRMSAAADATWCGDCPKCRFVFLILAPFISRDALLTIFGGRDLFADGGQTEGFLELLGVDGLFKPFECVGEPDECRVALDLVRGRDDWAGHPFFARPEVAAVTATDAEHESVFAWRGSEHFLSDELEAVAREI</sequence>
<feature type="domain" description="MurL N-terminal" evidence="3">
    <location>
        <begin position="14"/>
        <end position="274"/>
    </location>
</feature>
<name>A0A9D2H5K7_9MICO</name>
<organism evidence="4 5">
    <name type="scientific">Candidatus Microbacterium stercoravium</name>
    <dbReference type="NCBI Taxonomy" id="2838697"/>
    <lineage>
        <taxon>Bacteria</taxon>
        <taxon>Bacillati</taxon>
        <taxon>Actinomycetota</taxon>
        <taxon>Actinomycetes</taxon>
        <taxon>Micrococcales</taxon>
        <taxon>Microbacteriaceae</taxon>
        <taxon>Microbacterium</taxon>
    </lineage>
</organism>
<reference evidence="4" key="1">
    <citation type="journal article" date="2021" name="PeerJ">
        <title>Extensive microbial diversity within the chicken gut microbiome revealed by metagenomics and culture.</title>
        <authorList>
            <person name="Gilroy R."/>
            <person name="Ravi A."/>
            <person name="Getino M."/>
            <person name="Pursley I."/>
            <person name="Horton D.L."/>
            <person name="Alikhan N.F."/>
            <person name="Baker D."/>
            <person name="Gharbi K."/>
            <person name="Hall N."/>
            <person name="Watson M."/>
            <person name="Adriaenssens E.M."/>
            <person name="Foster-Nyarko E."/>
            <person name="Jarju S."/>
            <person name="Secka A."/>
            <person name="Antonio M."/>
            <person name="Oren A."/>
            <person name="Chaudhuri R.R."/>
            <person name="La Ragione R."/>
            <person name="Hildebrand F."/>
            <person name="Pallen M.J."/>
        </authorList>
    </citation>
    <scope>NUCLEOTIDE SEQUENCE</scope>
    <source>
        <strain evidence="4">ChiHjej8B7-3636</strain>
    </source>
</reference>
<dbReference type="GO" id="GO:0008360">
    <property type="term" value="P:regulation of cell shape"/>
    <property type="evidence" value="ECO:0007669"/>
    <property type="project" value="UniProtKB-KW"/>
</dbReference>
<dbReference type="InterPro" id="IPR043689">
    <property type="entry name" value="MurL"/>
</dbReference>
<comment type="catalytic activity">
    <reaction evidence="1">
        <text>UDP-N-acetyl-alpha-D-muramoyl-L-alanyl-L-glutamate + ATP + H2O = UDP-N-acetyl-alpha-D-muramoyl-L-alanyl-D-glutamate + AMP + diphosphate + H(+)</text>
        <dbReference type="Rhea" id="RHEA:58812"/>
        <dbReference type="ChEBI" id="CHEBI:15377"/>
        <dbReference type="ChEBI" id="CHEBI:15378"/>
        <dbReference type="ChEBI" id="CHEBI:30616"/>
        <dbReference type="ChEBI" id="CHEBI:33019"/>
        <dbReference type="ChEBI" id="CHEBI:83900"/>
        <dbReference type="ChEBI" id="CHEBI:142725"/>
        <dbReference type="ChEBI" id="CHEBI:456215"/>
        <dbReference type="EC" id="5.1.1.23"/>
    </reaction>
</comment>
<dbReference type="GO" id="GO:0016855">
    <property type="term" value="F:racemase and epimerase activity, acting on amino acids and derivatives"/>
    <property type="evidence" value="ECO:0007669"/>
    <property type="project" value="UniProtKB-UniRule"/>
</dbReference>
<dbReference type="InterPro" id="IPR058740">
    <property type="entry name" value="MurL_N"/>
</dbReference>
<evidence type="ECO:0000313" key="4">
    <source>
        <dbReference type="EMBL" id="HJA04015.1"/>
    </source>
</evidence>
<keyword evidence="1" id="KW-0961">Cell wall biogenesis/degradation</keyword>
<dbReference type="AlphaFoldDB" id="A0A9D2H5K7"/>
<dbReference type="EMBL" id="DXAM01000053">
    <property type="protein sequence ID" value="HJA04015.1"/>
    <property type="molecule type" value="Genomic_DNA"/>
</dbReference>
<dbReference type="EC" id="5.1.1.23" evidence="1"/>
<accession>A0A9D2H5K7</accession>
<comment type="similarity">
    <text evidence="1">Belongs to the MurL family.</text>
</comment>
<keyword evidence="1" id="KW-0131">Cell cycle</keyword>
<dbReference type="HAMAP" id="MF_02209">
    <property type="entry name" value="MurL"/>
    <property type="match status" value="1"/>
</dbReference>
<protein>
    <recommendedName>
        <fullName evidence="1">UDP-N-acetyl-alpha-D-muramoyl-L-alanyl-L-glutamate epimerase</fullName>
        <ecNumber evidence="1">5.1.1.23</ecNumber>
    </recommendedName>
    <alternativeName>
        <fullName evidence="1">UDP-MurNAc-L-Ala-L-Glu epimerase</fullName>
    </alternativeName>
</protein>
<comment type="pathway">
    <text evidence="1">Cell wall biogenesis; peptidoglycan biosynthesis.</text>
</comment>
<dbReference type="GO" id="GO:0009252">
    <property type="term" value="P:peptidoglycan biosynthetic process"/>
    <property type="evidence" value="ECO:0007669"/>
    <property type="project" value="UniProtKB-UniRule"/>
</dbReference>